<keyword evidence="4" id="KW-1185">Reference proteome</keyword>
<sequence length="90" mass="10169">MHNQLKMKFSSEQEYPDLSQHNNHMAKVLTPDLYESLRDKETPAGTDPPPRPRPPTQVLTPNQTQTPNPGTDPHKPDPQNPEPCPARLLL</sequence>
<dbReference type="Gene3D" id="1.10.135.10">
    <property type="entry name" value="ATP:guanido phosphotransferase, N-terminal domain"/>
    <property type="match status" value="1"/>
</dbReference>
<dbReference type="SUPFAM" id="SSF48034">
    <property type="entry name" value="Guanido kinase N-terminal domain"/>
    <property type="match status" value="1"/>
</dbReference>
<keyword evidence="3" id="KW-0808">Transferase</keyword>
<name>A0AAD9B215_DISEL</name>
<feature type="compositionally biased region" description="Low complexity" evidence="1">
    <location>
        <begin position="56"/>
        <end position="71"/>
    </location>
</feature>
<gene>
    <name evidence="3" type="ORF">KUDE01_006959</name>
</gene>
<feature type="region of interest" description="Disordered" evidence="1">
    <location>
        <begin position="1"/>
        <end position="90"/>
    </location>
</feature>
<reference evidence="3" key="1">
    <citation type="submission" date="2023-04" db="EMBL/GenBank/DDBJ databases">
        <title>Chromosome-level genome of Chaenocephalus aceratus.</title>
        <authorList>
            <person name="Park H."/>
        </authorList>
    </citation>
    <scope>NUCLEOTIDE SEQUENCE</scope>
    <source>
        <strain evidence="3">DE</strain>
        <tissue evidence="3">Muscle</tissue>
    </source>
</reference>
<accession>A0AAD9B215</accession>
<dbReference type="AlphaFoldDB" id="A0AAD9B215"/>
<comment type="caution">
    <text evidence="3">The sequence shown here is derived from an EMBL/GenBank/DDBJ whole genome shotgun (WGS) entry which is preliminary data.</text>
</comment>
<feature type="compositionally biased region" description="Pro residues" evidence="1">
    <location>
        <begin position="46"/>
        <end position="55"/>
    </location>
</feature>
<evidence type="ECO:0000313" key="4">
    <source>
        <dbReference type="Proteomes" id="UP001228049"/>
    </source>
</evidence>
<dbReference type="InterPro" id="IPR036802">
    <property type="entry name" value="ATP-guanido_PTrfase_N_sf"/>
</dbReference>
<evidence type="ECO:0000259" key="2">
    <source>
        <dbReference type="Pfam" id="PF02807"/>
    </source>
</evidence>
<protein>
    <submittedName>
        <fullName evidence="3">Creatine kinase M-type</fullName>
    </submittedName>
</protein>
<evidence type="ECO:0000313" key="3">
    <source>
        <dbReference type="EMBL" id="KAK1874734.1"/>
    </source>
</evidence>
<proteinExistence type="predicted"/>
<dbReference type="Proteomes" id="UP001228049">
    <property type="component" value="Unassembled WGS sequence"/>
</dbReference>
<feature type="domain" description="Phosphagen kinase N-terminal" evidence="2">
    <location>
        <begin position="19"/>
        <end position="45"/>
    </location>
</feature>
<dbReference type="EMBL" id="JASDAP010000489">
    <property type="protein sequence ID" value="KAK1874734.1"/>
    <property type="molecule type" value="Genomic_DNA"/>
</dbReference>
<dbReference type="Pfam" id="PF02807">
    <property type="entry name" value="ATP-gua_PtransN"/>
    <property type="match status" value="1"/>
</dbReference>
<dbReference type="InterPro" id="IPR022413">
    <property type="entry name" value="ATP-guanido_PTrfase_N"/>
</dbReference>
<keyword evidence="3" id="KW-0418">Kinase</keyword>
<evidence type="ECO:0000256" key="1">
    <source>
        <dbReference type="SAM" id="MobiDB-lite"/>
    </source>
</evidence>
<organism evidence="3 4">
    <name type="scientific">Dissostichus eleginoides</name>
    <name type="common">Patagonian toothfish</name>
    <name type="synonym">Dissostichus amissus</name>
    <dbReference type="NCBI Taxonomy" id="100907"/>
    <lineage>
        <taxon>Eukaryota</taxon>
        <taxon>Metazoa</taxon>
        <taxon>Chordata</taxon>
        <taxon>Craniata</taxon>
        <taxon>Vertebrata</taxon>
        <taxon>Euteleostomi</taxon>
        <taxon>Actinopterygii</taxon>
        <taxon>Neopterygii</taxon>
        <taxon>Teleostei</taxon>
        <taxon>Neoteleostei</taxon>
        <taxon>Acanthomorphata</taxon>
        <taxon>Eupercaria</taxon>
        <taxon>Perciformes</taxon>
        <taxon>Notothenioidei</taxon>
        <taxon>Nototheniidae</taxon>
        <taxon>Dissostichus</taxon>
    </lineage>
</organism>
<dbReference type="GO" id="GO:0016301">
    <property type="term" value="F:kinase activity"/>
    <property type="evidence" value="ECO:0007669"/>
    <property type="project" value="UniProtKB-KW"/>
</dbReference>